<gene>
    <name evidence="2" type="ORF">PMACD_LOCUS15332</name>
</gene>
<dbReference type="Proteomes" id="UP000663880">
    <property type="component" value="Unassembled WGS sequence"/>
</dbReference>
<dbReference type="EMBL" id="CAJOBZ010000070">
    <property type="protein sequence ID" value="CAF4947517.1"/>
    <property type="molecule type" value="Genomic_DNA"/>
</dbReference>
<evidence type="ECO:0000256" key="1">
    <source>
        <dbReference type="SAM" id="MobiDB-lite"/>
    </source>
</evidence>
<feature type="compositionally biased region" description="Low complexity" evidence="1">
    <location>
        <begin position="36"/>
        <end position="48"/>
    </location>
</feature>
<feature type="region of interest" description="Disordered" evidence="1">
    <location>
        <begin position="17"/>
        <end position="48"/>
    </location>
</feature>
<comment type="caution">
    <text evidence="2">The sequence shown here is derived from an EMBL/GenBank/DDBJ whole genome shotgun (WGS) entry which is preliminary data.</text>
</comment>
<evidence type="ECO:0000313" key="3">
    <source>
        <dbReference type="Proteomes" id="UP000663880"/>
    </source>
</evidence>
<proteinExistence type="predicted"/>
<organism evidence="2 3">
    <name type="scientific">Pieris macdunnoughi</name>
    <dbReference type="NCBI Taxonomy" id="345717"/>
    <lineage>
        <taxon>Eukaryota</taxon>
        <taxon>Metazoa</taxon>
        <taxon>Ecdysozoa</taxon>
        <taxon>Arthropoda</taxon>
        <taxon>Hexapoda</taxon>
        <taxon>Insecta</taxon>
        <taxon>Pterygota</taxon>
        <taxon>Neoptera</taxon>
        <taxon>Endopterygota</taxon>
        <taxon>Lepidoptera</taxon>
        <taxon>Glossata</taxon>
        <taxon>Ditrysia</taxon>
        <taxon>Papilionoidea</taxon>
        <taxon>Pieridae</taxon>
        <taxon>Pierinae</taxon>
        <taxon>Pieris</taxon>
    </lineage>
</organism>
<feature type="compositionally biased region" description="Polar residues" evidence="1">
    <location>
        <begin position="24"/>
        <end position="35"/>
    </location>
</feature>
<dbReference type="AlphaFoldDB" id="A0A821XQB7"/>
<keyword evidence="3" id="KW-1185">Reference proteome</keyword>
<accession>A0A821XQB7</accession>
<name>A0A821XQB7_9NEOP</name>
<evidence type="ECO:0000313" key="2">
    <source>
        <dbReference type="EMBL" id="CAF4947517.1"/>
    </source>
</evidence>
<sequence length="102" mass="10901">MFYCFAEKILLSNLRKTKNDPKKNSSGIVENQSVASTSSSSSIDITNNDVCTASTSSQLTDFRAPDFAIASNLSSASTVPEPIVIPEPAVELESVEPVPYNS</sequence>
<protein>
    <submittedName>
        <fullName evidence="2">Uncharacterized protein</fullName>
    </submittedName>
</protein>
<reference evidence="2" key="1">
    <citation type="submission" date="2021-02" db="EMBL/GenBank/DDBJ databases">
        <authorList>
            <person name="Steward A R."/>
        </authorList>
    </citation>
    <scope>NUCLEOTIDE SEQUENCE</scope>
</reference>